<dbReference type="Gene3D" id="3.40.50.150">
    <property type="entry name" value="Vaccinia Virus protein VP39"/>
    <property type="match status" value="1"/>
</dbReference>
<dbReference type="EMBL" id="FNVA01000008">
    <property type="protein sequence ID" value="SEG64880.1"/>
    <property type="molecule type" value="Genomic_DNA"/>
</dbReference>
<feature type="domain" description="Methyltransferase type 11" evidence="1">
    <location>
        <begin position="121"/>
        <end position="167"/>
    </location>
</feature>
<evidence type="ECO:0000259" key="1">
    <source>
        <dbReference type="Pfam" id="PF08241"/>
    </source>
</evidence>
<proteinExistence type="predicted"/>
<dbReference type="Pfam" id="PF08241">
    <property type="entry name" value="Methyltransf_11"/>
    <property type="match status" value="1"/>
</dbReference>
<dbReference type="AlphaFoldDB" id="A0A1H6BW22"/>
<dbReference type="InterPro" id="IPR013216">
    <property type="entry name" value="Methyltransf_11"/>
</dbReference>
<dbReference type="GO" id="GO:0032259">
    <property type="term" value="P:methylation"/>
    <property type="evidence" value="ECO:0007669"/>
    <property type="project" value="UniProtKB-KW"/>
</dbReference>
<keyword evidence="2" id="KW-0808">Transferase</keyword>
<gene>
    <name evidence="2" type="ORF">SAMN05421819_3995</name>
</gene>
<accession>A0A1H6BW22</accession>
<protein>
    <submittedName>
        <fullName evidence="2">Methyltransferase domain-containing protein</fullName>
    </submittedName>
</protein>
<dbReference type="GO" id="GO:0008757">
    <property type="term" value="F:S-adenosylmethionine-dependent methyltransferase activity"/>
    <property type="evidence" value="ECO:0007669"/>
    <property type="project" value="InterPro"/>
</dbReference>
<dbReference type="Proteomes" id="UP000236728">
    <property type="component" value="Unassembled WGS sequence"/>
</dbReference>
<reference evidence="2 3" key="1">
    <citation type="submission" date="2016-10" db="EMBL/GenBank/DDBJ databases">
        <authorList>
            <person name="de Groot N.N."/>
        </authorList>
    </citation>
    <scope>NUCLEOTIDE SEQUENCE [LARGE SCALE GENOMIC DNA]</scope>
    <source>
        <strain evidence="2 3">DSM 22489</strain>
    </source>
</reference>
<evidence type="ECO:0000313" key="2">
    <source>
        <dbReference type="EMBL" id="SEG64880.1"/>
    </source>
</evidence>
<keyword evidence="3" id="KW-1185">Reference proteome</keyword>
<organism evidence="2 3">
    <name type="scientific">Bryocella elongata</name>
    <dbReference type="NCBI Taxonomy" id="863522"/>
    <lineage>
        <taxon>Bacteria</taxon>
        <taxon>Pseudomonadati</taxon>
        <taxon>Acidobacteriota</taxon>
        <taxon>Terriglobia</taxon>
        <taxon>Terriglobales</taxon>
        <taxon>Acidobacteriaceae</taxon>
        <taxon>Bryocella</taxon>
    </lineage>
</organism>
<sequence length="246" mass="27905">MRQQIKRMVPNALRWRIHQLRYWISVFQTTAHAGGEKRCVICGYTGKFGTAGMPVRPGAVCPVCRSGERHRLLYNTIEQRNLLDNVKCVVHFAPERCVGEIIRKRVPEYISADIVPGRGGRVLNIEKIDLPDSSAELVLALHILEHVDDRKSLAEIHRILTPDGVLITAVPIIEAWSRTYENPAIKTEADRERHFGASDHVRFYGRDFRDRLVAAGFTYEECMAGGDDSVKFGYVRGDCIFLCRKA</sequence>
<dbReference type="OrthoDB" id="9804312at2"/>
<evidence type="ECO:0000313" key="3">
    <source>
        <dbReference type="Proteomes" id="UP000236728"/>
    </source>
</evidence>
<dbReference type="RefSeq" id="WP_146072242.1">
    <property type="nucleotide sequence ID" value="NZ_FNVA01000008.1"/>
</dbReference>
<name>A0A1H6BW22_9BACT</name>
<dbReference type="InterPro" id="IPR029063">
    <property type="entry name" value="SAM-dependent_MTases_sf"/>
</dbReference>
<keyword evidence="2" id="KW-0489">Methyltransferase</keyword>
<dbReference type="SUPFAM" id="SSF53335">
    <property type="entry name" value="S-adenosyl-L-methionine-dependent methyltransferases"/>
    <property type="match status" value="1"/>
</dbReference>